<dbReference type="PANTHER" id="PTHR47861">
    <property type="entry name" value="FKBP-TYPE PEPTIDYL-PROLYL CIS-TRANS ISOMERASE SLYD"/>
    <property type="match status" value="1"/>
</dbReference>
<keyword evidence="3 5" id="KW-0697">Rotamase</keyword>
<feature type="compositionally biased region" description="Basic and acidic residues" evidence="7">
    <location>
        <begin position="228"/>
        <end position="245"/>
    </location>
</feature>
<evidence type="ECO:0000256" key="2">
    <source>
        <dbReference type="ARBA" id="ARBA00006577"/>
    </source>
</evidence>
<accession>A0AAX4FX76</accession>
<evidence type="ECO:0000256" key="6">
    <source>
        <dbReference type="RuleBase" id="RU003915"/>
    </source>
</evidence>
<dbReference type="InterPro" id="IPR046357">
    <property type="entry name" value="PPIase_dom_sf"/>
</dbReference>
<dbReference type="PROSITE" id="PS50059">
    <property type="entry name" value="FKBP_PPIASE"/>
    <property type="match status" value="1"/>
</dbReference>
<dbReference type="Gene3D" id="3.10.50.40">
    <property type="match status" value="1"/>
</dbReference>
<dbReference type="GO" id="GO:0003755">
    <property type="term" value="F:peptidyl-prolyl cis-trans isomerase activity"/>
    <property type="evidence" value="ECO:0007669"/>
    <property type="project" value="UniProtKB-UniRule"/>
</dbReference>
<dbReference type="InterPro" id="IPR048261">
    <property type="entry name" value="SlpA/SlyD-like_ins_sf"/>
</dbReference>
<evidence type="ECO:0000256" key="7">
    <source>
        <dbReference type="SAM" id="MobiDB-lite"/>
    </source>
</evidence>
<evidence type="ECO:0000256" key="1">
    <source>
        <dbReference type="ARBA" id="ARBA00000971"/>
    </source>
</evidence>
<dbReference type="Pfam" id="PF00254">
    <property type="entry name" value="FKBP_C"/>
    <property type="match status" value="1"/>
</dbReference>
<dbReference type="GeneID" id="85732369"/>
<dbReference type="Gene3D" id="3.30.70.2210">
    <property type="match status" value="1"/>
</dbReference>
<evidence type="ECO:0000256" key="4">
    <source>
        <dbReference type="ARBA" id="ARBA00023235"/>
    </source>
</evidence>
<protein>
    <recommendedName>
        <fullName evidence="6">Peptidyl-prolyl cis-trans isomerase</fullName>
        <ecNumber evidence="6">5.2.1.8</ecNumber>
    </recommendedName>
</protein>
<dbReference type="InterPro" id="IPR054016">
    <property type="entry name" value="FKBP26_IF"/>
</dbReference>
<sequence length="245" mass="28210">MAVQEGDFVRIRYTGRIGGDVFDTTDEEIAKEEDIYNQMAEYGPVTIRLGSRHILAGLEEELIGKEVGTEGEVEIPPEKAFGEHDENEVRSFPVTQFREKPEPGMRVSIEGREGVVISVIGRRAVVDFNHPFAGKSVHYTYSILEKVEDQAEQIRGLIRIFARRNDIDLRITDGTVELELPHDIIYDRRWMVWRGNLISQVFEYYPEVSKVVMKETFTRPPSTELEPEIEKTETAEMEESRESEE</sequence>
<keyword evidence="10" id="KW-1185">Reference proteome</keyword>
<comment type="similarity">
    <text evidence="2 6">Belongs to the FKBP-type PPIase family.</text>
</comment>
<name>A0AAX4FX76_9EURY</name>
<dbReference type="KEGG" id="mrc:R6Y96_04390"/>
<dbReference type="InterPro" id="IPR001179">
    <property type="entry name" value="PPIase_FKBP_dom"/>
</dbReference>
<feature type="domain" description="PPIase FKBP-type" evidence="8">
    <location>
        <begin position="6"/>
        <end position="93"/>
    </location>
</feature>
<reference evidence="9 10" key="1">
    <citation type="submission" date="2023-10" db="EMBL/GenBank/DDBJ databases">
        <title>The complete genome sequence of Methanoculleus receptaculi DSM 18860.</title>
        <authorList>
            <person name="Lai S.-J."/>
            <person name="You Y.-T."/>
            <person name="Chen S.-C."/>
        </authorList>
    </citation>
    <scope>NUCLEOTIDE SEQUENCE [LARGE SCALE GENOMIC DNA]</scope>
    <source>
        <strain evidence="9 10">DSM 18860</strain>
    </source>
</reference>
<comment type="catalytic activity">
    <reaction evidence="1 5 6">
        <text>[protein]-peptidylproline (omega=180) = [protein]-peptidylproline (omega=0)</text>
        <dbReference type="Rhea" id="RHEA:16237"/>
        <dbReference type="Rhea" id="RHEA-COMP:10747"/>
        <dbReference type="Rhea" id="RHEA-COMP:10748"/>
        <dbReference type="ChEBI" id="CHEBI:83833"/>
        <dbReference type="ChEBI" id="CHEBI:83834"/>
        <dbReference type="EC" id="5.2.1.8"/>
    </reaction>
</comment>
<gene>
    <name evidence="9" type="ORF">R6Y96_04390</name>
</gene>
<dbReference type="PANTHER" id="PTHR47861:SF2">
    <property type="entry name" value="LONG-TYPE PEPTIDYL-PROLYL CIS-TRANS ISOMERASE"/>
    <property type="match status" value="1"/>
</dbReference>
<evidence type="ECO:0000313" key="9">
    <source>
        <dbReference type="EMBL" id="WOX58479.1"/>
    </source>
</evidence>
<evidence type="ECO:0000313" key="10">
    <source>
        <dbReference type="Proteomes" id="UP001305652"/>
    </source>
</evidence>
<keyword evidence="4 5" id="KW-0413">Isomerase</keyword>
<dbReference type="RefSeq" id="WP_318622316.1">
    <property type="nucleotide sequence ID" value="NZ_CP137642.1"/>
</dbReference>
<organism evidence="9 10">
    <name type="scientific">Methanoculleus receptaculi</name>
    <dbReference type="NCBI Taxonomy" id="394967"/>
    <lineage>
        <taxon>Archaea</taxon>
        <taxon>Methanobacteriati</taxon>
        <taxon>Methanobacteriota</taxon>
        <taxon>Stenosarchaea group</taxon>
        <taxon>Methanomicrobia</taxon>
        <taxon>Methanomicrobiales</taxon>
        <taxon>Methanomicrobiaceae</taxon>
        <taxon>Methanoculleus</taxon>
    </lineage>
</organism>
<dbReference type="Pfam" id="PF22199">
    <property type="entry name" value="FKBP26_IF"/>
    <property type="match status" value="1"/>
</dbReference>
<evidence type="ECO:0000256" key="5">
    <source>
        <dbReference type="PROSITE-ProRule" id="PRU00277"/>
    </source>
</evidence>
<dbReference type="Proteomes" id="UP001305652">
    <property type="component" value="Chromosome"/>
</dbReference>
<dbReference type="SUPFAM" id="SSF54534">
    <property type="entry name" value="FKBP-like"/>
    <property type="match status" value="1"/>
</dbReference>
<dbReference type="Gene3D" id="2.40.10.330">
    <property type="match status" value="1"/>
</dbReference>
<dbReference type="EMBL" id="CP137642">
    <property type="protein sequence ID" value="WOX58479.1"/>
    <property type="molecule type" value="Genomic_DNA"/>
</dbReference>
<proteinExistence type="inferred from homology"/>
<dbReference type="EC" id="5.2.1.8" evidence="6"/>
<dbReference type="AlphaFoldDB" id="A0AAX4FX76"/>
<evidence type="ECO:0000256" key="3">
    <source>
        <dbReference type="ARBA" id="ARBA00023110"/>
    </source>
</evidence>
<evidence type="ECO:0000259" key="8">
    <source>
        <dbReference type="PROSITE" id="PS50059"/>
    </source>
</evidence>
<feature type="region of interest" description="Disordered" evidence="7">
    <location>
        <begin position="219"/>
        <end position="245"/>
    </location>
</feature>